<evidence type="ECO:0000313" key="9">
    <source>
        <dbReference type="Proteomes" id="UP000249547"/>
    </source>
</evidence>
<dbReference type="GO" id="GO:0022857">
    <property type="term" value="F:transmembrane transporter activity"/>
    <property type="evidence" value="ECO:0007669"/>
    <property type="project" value="InterPro"/>
</dbReference>
<evidence type="ECO:0000313" key="8">
    <source>
        <dbReference type="EMBL" id="RAJ10926.1"/>
    </source>
</evidence>
<dbReference type="InterPro" id="IPR058624">
    <property type="entry name" value="MdtA-like_HH"/>
</dbReference>
<comment type="caution">
    <text evidence="8">The sequence shown here is derived from an EMBL/GenBank/DDBJ whole genome shotgun (WGS) entry which is preliminary data.</text>
</comment>
<dbReference type="GO" id="GO:0005886">
    <property type="term" value="C:plasma membrane"/>
    <property type="evidence" value="ECO:0007669"/>
    <property type="project" value="TreeGrafter"/>
</dbReference>
<dbReference type="Proteomes" id="UP000249547">
    <property type="component" value="Unassembled WGS sequence"/>
</dbReference>
<feature type="domain" description="Multidrug resistance protein MdtA-like barrel-sandwich hybrid" evidence="5">
    <location>
        <begin position="71"/>
        <end position="211"/>
    </location>
</feature>
<dbReference type="GO" id="GO:0030313">
    <property type="term" value="C:cell envelope"/>
    <property type="evidence" value="ECO:0007669"/>
    <property type="project" value="UniProtKB-SubCell"/>
</dbReference>
<dbReference type="PANTHER" id="PTHR30158">
    <property type="entry name" value="ACRA/E-RELATED COMPONENT OF DRUG EFFLUX TRANSPORTER"/>
    <property type="match status" value="1"/>
</dbReference>
<keyword evidence="9" id="KW-1185">Reference proteome</keyword>
<dbReference type="AlphaFoldDB" id="A0A327R286"/>
<dbReference type="Pfam" id="PF25967">
    <property type="entry name" value="RND-MFP_C"/>
    <property type="match status" value="1"/>
</dbReference>
<evidence type="ECO:0000259" key="6">
    <source>
        <dbReference type="Pfam" id="PF25944"/>
    </source>
</evidence>
<dbReference type="PROSITE" id="PS51257">
    <property type="entry name" value="PROKAR_LIPOPROTEIN"/>
    <property type="match status" value="1"/>
</dbReference>
<dbReference type="Gene3D" id="2.40.50.100">
    <property type="match status" value="1"/>
</dbReference>
<sequence length="378" mass="41154">MQPSTFRRFQLHSLLLAGSITPMVILLAACGGKKSAAPPSMGPTPVVATTIKASSYTVTENFPATLTANHVVEVRSDVTGFLEAIKVPDGSTVTKGQVLYEIDRSRYGATVEQSQASVAQAEADLAQKQRDFDRYNALLEKDAISKQTVDQAKTAVMTSKANLAAMKAQLARTNTDLTHSVLRAPVSGSIGIASIRVGDIVNAGQTLINTIVNEDPMYVDIDVPQQRYREFATALAHQTATPRSYFLTFNDQTTYEEQGKILLVNNTVDQQTGTIRVRLSFPNAKRELKSGMTAVLQVRYQTPDDQVAIPAKAIRETLAEVDVLTVDEHNVVRSNKVVRGAIVDSMLIITQGLKIGDKVITEGMQKVRPGDTVRVQLR</sequence>
<dbReference type="OrthoDB" id="9801814at2"/>
<keyword evidence="3" id="KW-0175">Coiled coil</keyword>
<dbReference type="EMBL" id="QLLL01000001">
    <property type="protein sequence ID" value="RAJ10926.1"/>
    <property type="molecule type" value="Genomic_DNA"/>
</dbReference>
<dbReference type="NCBIfam" id="TIGR01730">
    <property type="entry name" value="RND_mfp"/>
    <property type="match status" value="1"/>
</dbReference>
<dbReference type="Gene3D" id="1.10.287.470">
    <property type="entry name" value="Helix hairpin bin"/>
    <property type="match status" value="1"/>
</dbReference>
<dbReference type="InterPro" id="IPR058625">
    <property type="entry name" value="MdtA-like_BSH"/>
</dbReference>
<comment type="similarity">
    <text evidence="2">Belongs to the membrane fusion protein (MFP) (TC 8.A.1) family.</text>
</comment>
<dbReference type="InterPro" id="IPR006143">
    <property type="entry name" value="RND_pump_MFP"/>
</dbReference>
<organism evidence="8 9">
    <name type="scientific">Chitinophaga skermanii</name>
    <dbReference type="NCBI Taxonomy" id="331697"/>
    <lineage>
        <taxon>Bacteria</taxon>
        <taxon>Pseudomonadati</taxon>
        <taxon>Bacteroidota</taxon>
        <taxon>Chitinophagia</taxon>
        <taxon>Chitinophagales</taxon>
        <taxon>Chitinophagaceae</taxon>
        <taxon>Chitinophaga</taxon>
    </lineage>
</organism>
<dbReference type="Pfam" id="PF25944">
    <property type="entry name" value="Beta-barrel_RND"/>
    <property type="match status" value="1"/>
</dbReference>
<feature type="coiled-coil region" evidence="3">
    <location>
        <begin position="111"/>
        <end position="138"/>
    </location>
</feature>
<evidence type="ECO:0000256" key="2">
    <source>
        <dbReference type="ARBA" id="ARBA00009477"/>
    </source>
</evidence>
<feature type="domain" description="Multidrug resistance protein MdtA-like C-terminal permuted SH3" evidence="7">
    <location>
        <begin position="307"/>
        <end position="366"/>
    </location>
</feature>
<evidence type="ECO:0000256" key="3">
    <source>
        <dbReference type="SAM" id="Coils"/>
    </source>
</evidence>
<dbReference type="RefSeq" id="WP_111596044.1">
    <property type="nucleotide sequence ID" value="NZ_QLLL01000001.1"/>
</dbReference>
<accession>A0A327R286</accession>
<dbReference type="Pfam" id="PF25876">
    <property type="entry name" value="HH_MFP_RND"/>
    <property type="match status" value="1"/>
</dbReference>
<dbReference type="Pfam" id="PF25917">
    <property type="entry name" value="BSH_RND"/>
    <property type="match status" value="1"/>
</dbReference>
<dbReference type="GO" id="GO:0046677">
    <property type="term" value="P:response to antibiotic"/>
    <property type="evidence" value="ECO:0007669"/>
    <property type="project" value="TreeGrafter"/>
</dbReference>
<dbReference type="Gene3D" id="2.40.30.170">
    <property type="match status" value="1"/>
</dbReference>
<evidence type="ECO:0000256" key="1">
    <source>
        <dbReference type="ARBA" id="ARBA00004196"/>
    </source>
</evidence>
<proteinExistence type="inferred from homology"/>
<name>A0A327R286_9BACT</name>
<dbReference type="SUPFAM" id="SSF111369">
    <property type="entry name" value="HlyD-like secretion proteins"/>
    <property type="match status" value="1"/>
</dbReference>
<protein>
    <submittedName>
        <fullName evidence="8">Membrane fusion protein (Multidrug efflux system)</fullName>
    </submittedName>
</protein>
<dbReference type="InterPro" id="IPR058626">
    <property type="entry name" value="MdtA-like_b-barrel"/>
</dbReference>
<feature type="domain" description="Multidrug resistance protein MdtA-like alpha-helical hairpin" evidence="4">
    <location>
        <begin position="111"/>
        <end position="179"/>
    </location>
</feature>
<comment type="subcellular location">
    <subcellularLocation>
        <location evidence="1">Cell envelope</location>
    </subcellularLocation>
</comment>
<feature type="domain" description="Multidrug resistance protein MdtA-like beta-barrel" evidence="6">
    <location>
        <begin position="216"/>
        <end position="298"/>
    </location>
</feature>
<dbReference type="Gene3D" id="2.40.420.20">
    <property type="match status" value="1"/>
</dbReference>
<dbReference type="InterPro" id="IPR058627">
    <property type="entry name" value="MdtA-like_C"/>
</dbReference>
<reference evidence="8 9" key="1">
    <citation type="submission" date="2018-06" db="EMBL/GenBank/DDBJ databases">
        <title>Genomic Encyclopedia of Archaeal and Bacterial Type Strains, Phase II (KMG-II): from individual species to whole genera.</title>
        <authorList>
            <person name="Goeker M."/>
        </authorList>
    </citation>
    <scope>NUCLEOTIDE SEQUENCE [LARGE SCALE GENOMIC DNA]</scope>
    <source>
        <strain evidence="8 9">DSM 23857</strain>
    </source>
</reference>
<evidence type="ECO:0000259" key="5">
    <source>
        <dbReference type="Pfam" id="PF25917"/>
    </source>
</evidence>
<gene>
    <name evidence="8" type="ORF">LX64_00533</name>
</gene>
<evidence type="ECO:0000259" key="7">
    <source>
        <dbReference type="Pfam" id="PF25967"/>
    </source>
</evidence>
<evidence type="ECO:0000259" key="4">
    <source>
        <dbReference type="Pfam" id="PF25876"/>
    </source>
</evidence>